<protein>
    <recommendedName>
        <fullName evidence="2">Death domain-containing protein</fullName>
    </recommendedName>
</protein>
<dbReference type="Gene3D" id="1.10.533.10">
    <property type="entry name" value="Death Domain, Fas"/>
    <property type="match status" value="1"/>
</dbReference>
<dbReference type="CDD" id="cd01670">
    <property type="entry name" value="Death"/>
    <property type="match status" value="1"/>
</dbReference>
<evidence type="ECO:0000313" key="4">
    <source>
        <dbReference type="Proteomes" id="UP000749559"/>
    </source>
</evidence>
<accession>A0A8S4Q9F4</accession>
<feature type="compositionally biased region" description="Basic and acidic residues" evidence="1">
    <location>
        <begin position="102"/>
        <end position="125"/>
    </location>
</feature>
<reference evidence="3" key="1">
    <citation type="submission" date="2022-03" db="EMBL/GenBank/DDBJ databases">
        <authorList>
            <person name="Martin C."/>
        </authorList>
    </citation>
    <scope>NUCLEOTIDE SEQUENCE</scope>
</reference>
<dbReference type="InterPro" id="IPR000488">
    <property type="entry name" value="Death_dom"/>
</dbReference>
<feature type="region of interest" description="Disordered" evidence="1">
    <location>
        <begin position="102"/>
        <end position="149"/>
    </location>
</feature>
<dbReference type="SUPFAM" id="SSF47986">
    <property type="entry name" value="DEATH domain"/>
    <property type="match status" value="1"/>
</dbReference>
<evidence type="ECO:0000313" key="3">
    <source>
        <dbReference type="EMBL" id="CAH1801132.1"/>
    </source>
</evidence>
<organism evidence="3 4">
    <name type="scientific">Owenia fusiformis</name>
    <name type="common">Polychaete worm</name>
    <dbReference type="NCBI Taxonomy" id="6347"/>
    <lineage>
        <taxon>Eukaryota</taxon>
        <taxon>Metazoa</taxon>
        <taxon>Spiralia</taxon>
        <taxon>Lophotrochozoa</taxon>
        <taxon>Annelida</taxon>
        <taxon>Polychaeta</taxon>
        <taxon>Sedentaria</taxon>
        <taxon>Canalipalpata</taxon>
        <taxon>Sabellida</taxon>
        <taxon>Oweniida</taxon>
        <taxon>Oweniidae</taxon>
        <taxon>Owenia</taxon>
    </lineage>
</organism>
<gene>
    <name evidence="3" type="ORF">OFUS_LOCUS24949</name>
</gene>
<dbReference type="GO" id="GO:0007165">
    <property type="term" value="P:signal transduction"/>
    <property type="evidence" value="ECO:0007669"/>
    <property type="project" value="InterPro"/>
</dbReference>
<evidence type="ECO:0000256" key="1">
    <source>
        <dbReference type="SAM" id="MobiDB-lite"/>
    </source>
</evidence>
<name>A0A8S4Q9F4_OWEFU</name>
<feature type="compositionally biased region" description="Basic and acidic residues" evidence="1">
    <location>
        <begin position="134"/>
        <end position="149"/>
    </location>
</feature>
<proteinExistence type="predicted"/>
<dbReference type="Proteomes" id="UP000749559">
    <property type="component" value="Unassembled WGS sequence"/>
</dbReference>
<evidence type="ECO:0000259" key="2">
    <source>
        <dbReference type="PROSITE" id="PS50017"/>
    </source>
</evidence>
<dbReference type="InterPro" id="IPR011029">
    <property type="entry name" value="DEATH-like_dom_sf"/>
</dbReference>
<dbReference type="AlphaFoldDB" id="A0A8S4Q9F4"/>
<sequence>MKHTEKTSFHTDQWWGKLSIEIGGKLGTDFDTIGIHLGVDNAALKDIKSSYPGAAKQWGKELLIEWRQEHADWTHEKQITTLQNALEDSGRNDLKVKVEKAEAKRVAAQEQAKQPKEDQGAKDELDLPSPPAENPKDAQLEARLKKLKS</sequence>
<feature type="domain" description="Death" evidence="2">
    <location>
        <begin position="26"/>
        <end position="102"/>
    </location>
</feature>
<comment type="caution">
    <text evidence="3">The sequence shown here is derived from an EMBL/GenBank/DDBJ whole genome shotgun (WGS) entry which is preliminary data.</text>
</comment>
<dbReference type="EMBL" id="CAIIXF020000012">
    <property type="protein sequence ID" value="CAH1801132.1"/>
    <property type="molecule type" value="Genomic_DNA"/>
</dbReference>
<keyword evidence="4" id="KW-1185">Reference proteome</keyword>
<dbReference type="PROSITE" id="PS50017">
    <property type="entry name" value="DEATH_DOMAIN"/>
    <property type="match status" value="1"/>
</dbReference>